<feature type="transmembrane region" description="Helical" evidence="1">
    <location>
        <begin position="198"/>
        <end position="216"/>
    </location>
</feature>
<reference evidence="2 3" key="2">
    <citation type="submission" date="2018-03" db="EMBL/GenBank/DDBJ databases">
        <title>The ancient ancestry and fast evolution of plastids.</title>
        <authorList>
            <person name="Moore K.R."/>
            <person name="Magnabosco C."/>
            <person name="Momper L."/>
            <person name="Gold D.A."/>
            <person name="Bosak T."/>
            <person name="Fournier G.P."/>
        </authorList>
    </citation>
    <scope>NUCLEOTIDE SEQUENCE [LARGE SCALE GENOMIC DNA]</scope>
    <source>
        <strain evidence="2 3">ULC007</strain>
    </source>
</reference>
<dbReference type="AlphaFoldDB" id="A0A2T1DNY2"/>
<keyword evidence="1" id="KW-0472">Membrane</keyword>
<name>A0A2T1DNY2_9CYAN</name>
<proteinExistence type="predicted"/>
<reference evidence="2 3" key="1">
    <citation type="submission" date="2018-02" db="EMBL/GenBank/DDBJ databases">
        <authorList>
            <person name="Cohen D.B."/>
            <person name="Kent A.D."/>
        </authorList>
    </citation>
    <scope>NUCLEOTIDE SEQUENCE [LARGE SCALE GENOMIC DNA]</scope>
    <source>
        <strain evidence="2 3">ULC007</strain>
    </source>
</reference>
<evidence type="ECO:0000313" key="2">
    <source>
        <dbReference type="EMBL" id="PSB22162.1"/>
    </source>
</evidence>
<keyword evidence="3" id="KW-1185">Reference proteome</keyword>
<dbReference type="Proteomes" id="UP000238634">
    <property type="component" value="Unassembled WGS sequence"/>
</dbReference>
<gene>
    <name evidence="2" type="ORF">C7B65_01790</name>
</gene>
<feature type="transmembrane region" description="Helical" evidence="1">
    <location>
        <begin position="358"/>
        <end position="382"/>
    </location>
</feature>
<accession>A0A2T1DNY2</accession>
<comment type="caution">
    <text evidence="2">The sequence shown here is derived from an EMBL/GenBank/DDBJ whole genome shotgun (WGS) entry which is preliminary data.</text>
</comment>
<dbReference type="EMBL" id="PVWG01000001">
    <property type="protein sequence ID" value="PSB22162.1"/>
    <property type="molecule type" value="Genomic_DNA"/>
</dbReference>
<keyword evidence="1" id="KW-1133">Transmembrane helix</keyword>
<feature type="transmembrane region" description="Helical" evidence="1">
    <location>
        <begin position="162"/>
        <end position="186"/>
    </location>
</feature>
<organism evidence="2 3">
    <name type="scientific">Phormidesmis priestleyi ULC007</name>
    <dbReference type="NCBI Taxonomy" id="1920490"/>
    <lineage>
        <taxon>Bacteria</taxon>
        <taxon>Bacillati</taxon>
        <taxon>Cyanobacteriota</taxon>
        <taxon>Cyanophyceae</taxon>
        <taxon>Leptolyngbyales</taxon>
        <taxon>Leptolyngbyaceae</taxon>
        <taxon>Phormidesmis</taxon>
    </lineage>
</organism>
<sequence length="399" mass="43551">MSKFKRSALISVICLIGMILYGWIGFSQTPQPSIRLTTRPVVSEIKPFEAEATSPQPPVQLTLQAIDESGHSVENAKMRLQILTRSQNPWFTTDFPISEGTTLLDLEALAPKGELQIQQMLPIRGTYQLLVDVMPIVPNAFAPIHQTLTLSVPENWVKYRNFGILAAILLAAGLGGGWLIGSGQPIQPGEIAPQRVRLLLSGVTVVAIAALLYVNISAELGQSHRSMAMSHMTEDVPTSDKPSKVQSQGLEMQLSGDSSATVGQLAKLQVGVIDVKTKQPVTDVALRIKTTQLENNWVAFAYQGIPDSTGKLAWQQQFFDGAPHNIEVEVAPQPTSTRRFQPFQVAQNIPVEGVAPPLVVRLISLAYMTGIVGVGLLLGLWLQRRRTQQSPPTLKRSFS</sequence>
<protein>
    <submittedName>
        <fullName evidence="2">Uncharacterized protein</fullName>
    </submittedName>
</protein>
<evidence type="ECO:0000256" key="1">
    <source>
        <dbReference type="SAM" id="Phobius"/>
    </source>
</evidence>
<evidence type="ECO:0000313" key="3">
    <source>
        <dbReference type="Proteomes" id="UP000238634"/>
    </source>
</evidence>
<dbReference type="OrthoDB" id="2679305at2"/>
<keyword evidence="1" id="KW-0812">Transmembrane</keyword>
<feature type="transmembrane region" description="Helical" evidence="1">
    <location>
        <begin position="7"/>
        <end position="26"/>
    </location>
</feature>